<dbReference type="InterPro" id="IPR036113">
    <property type="entry name" value="Asp/Glu-ADT_sf_sub_c"/>
</dbReference>
<reference evidence="3" key="1">
    <citation type="submission" date="2017-09" db="EMBL/GenBank/DDBJ databases">
        <title>Depth-based differentiation of microbial function through sediment-hosted aquifers and enrichment of novel symbionts in the deep terrestrial subsurface.</title>
        <authorList>
            <person name="Probst A.J."/>
            <person name="Ladd B."/>
            <person name="Jarett J.K."/>
            <person name="Geller-Mcgrath D.E."/>
            <person name="Sieber C.M.K."/>
            <person name="Emerson J.B."/>
            <person name="Anantharaman K."/>
            <person name="Thomas B.C."/>
            <person name="Malmstrom R."/>
            <person name="Stieglmeier M."/>
            <person name="Klingl A."/>
            <person name="Woyke T."/>
            <person name="Ryan C.M."/>
            <person name="Banfield J.F."/>
        </authorList>
    </citation>
    <scope>NUCLEOTIDE SEQUENCE [LARGE SCALE GENOMIC DNA]</scope>
</reference>
<protein>
    <recommendedName>
        <fullName evidence="1">Aspartyl/glutamyl-tRNA(Asn/Gln) amidotransferase subunit C</fullName>
        <shortName evidence="1">Asp/Glu-ADT subunit C</shortName>
        <ecNumber evidence="1">6.3.5.-</ecNumber>
    </recommendedName>
</protein>
<accession>A0A2M7BVB2</accession>
<dbReference type="InterPro" id="IPR003837">
    <property type="entry name" value="GatC"/>
</dbReference>
<keyword evidence="2" id="KW-0808">Transferase</keyword>
<comment type="similarity">
    <text evidence="1">Belongs to the GatC family.</text>
</comment>
<dbReference type="AlphaFoldDB" id="A0A2M7BVB2"/>
<name>A0A2M7BVB2_9BACT</name>
<comment type="subunit">
    <text evidence="1">Heterotrimer of A, B and C subunits.</text>
</comment>
<dbReference type="PANTHER" id="PTHR15004:SF0">
    <property type="entry name" value="GLUTAMYL-TRNA(GLN) AMIDOTRANSFERASE SUBUNIT C, MITOCHONDRIAL"/>
    <property type="match status" value="1"/>
</dbReference>
<dbReference type="Gene3D" id="1.10.20.60">
    <property type="entry name" value="Glu-tRNAGln amidotransferase C subunit, N-terminal domain"/>
    <property type="match status" value="1"/>
</dbReference>
<dbReference type="GO" id="GO:0050566">
    <property type="term" value="F:asparaginyl-tRNA synthase (glutamine-hydrolyzing) activity"/>
    <property type="evidence" value="ECO:0007669"/>
    <property type="project" value="RHEA"/>
</dbReference>
<dbReference type="SUPFAM" id="SSF141000">
    <property type="entry name" value="Glu-tRNAGln amidotransferase C subunit"/>
    <property type="match status" value="1"/>
</dbReference>
<keyword evidence="1 2" id="KW-0436">Ligase</keyword>
<dbReference type="GO" id="GO:0016740">
    <property type="term" value="F:transferase activity"/>
    <property type="evidence" value="ECO:0007669"/>
    <property type="project" value="UniProtKB-KW"/>
</dbReference>
<comment type="catalytic activity">
    <reaction evidence="1">
        <text>L-glutamyl-tRNA(Gln) + L-glutamine + ATP + H2O = L-glutaminyl-tRNA(Gln) + L-glutamate + ADP + phosphate + H(+)</text>
        <dbReference type="Rhea" id="RHEA:17521"/>
        <dbReference type="Rhea" id="RHEA-COMP:9681"/>
        <dbReference type="Rhea" id="RHEA-COMP:9684"/>
        <dbReference type="ChEBI" id="CHEBI:15377"/>
        <dbReference type="ChEBI" id="CHEBI:15378"/>
        <dbReference type="ChEBI" id="CHEBI:29985"/>
        <dbReference type="ChEBI" id="CHEBI:30616"/>
        <dbReference type="ChEBI" id="CHEBI:43474"/>
        <dbReference type="ChEBI" id="CHEBI:58359"/>
        <dbReference type="ChEBI" id="CHEBI:78520"/>
        <dbReference type="ChEBI" id="CHEBI:78521"/>
        <dbReference type="ChEBI" id="CHEBI:456216"/>
    </reaction>
</comment>
<keyword evidence="1" id="KW-0067">ATP-binding</keyword>
<dbReference type="GO" id="GO:0006450">
    <property type="term" value="P:regulation of translational fidelity"/>
    <property type="evidence" value="ECO:0007669"/>
    <property type="project" value="InterPro"/>
</dbReference>
<keyword evidence="1" id="KW-0547">Nucleotide-binding</keyword>
<comment type="caution">
    <text evidence="2">The sequence shown here is derived from an EMBL/GenBank/DDBJ whole genome shotgun (WGS) entry which is preliminary data.</text>
</comment>
<organism evidence="2 3">
    <name type="scientific">Candidatus Portnoybacteria bacterium CG03_land_8_20_14_0_80_41_10</name>
    <dbReference type="NCBI Taxonomy" id="1974808"/>
    <lineage>
        <taxon>Bacteria</taxon>
        <taxon>Candidatus Portnoyibacteriota</taxon>
    </lineage>
</organism>
<evidence type="ECO:0000313" key="3">
    <source>
        <dbReference type="Proteomes" id="UP000229894"/>
    </source>
</evidence>
<evidence type="ECO:0000313" key="2">
    <source>
        <dbReference type="EMBL" id="PIV10500.1"/>
    </source>
</evidence>
<dbReference type="GO" id="GO:0070681">
    <property type="term" value="P:glutaminyl-tRNAGln biosynthesis via transamidation"/>
    <property type="evidence" value="ECO:0007669"/>
    <property type="project" value="TreeGrafter"/>
</dbReference>
<dbReference type="HAMAP" id="MF_00122">
    <property type="entry name" value="GatC"/>
    <property type="match status" value="1"/>
</dbReference>
<dbReference type="GO" id="GO:0005524">
    <property type="term" value="F:ATP binding"/>
    <property type="evidence" value="ECO:0007669"/>
    <property type="project" value="UniProtKB-KW"/>
</dbReference>
<gene>
    <name evidence="1 2" type="primary">gatC</name>
    <name evidence="2" type="ORF">COS49_00250</name>
</gene>
<comment type="function">
    <text evidence="1">Allows the formation of correctly charged Asn-tRNA(Asn) or Gln-tRNA(Gln) through the transamidation of misacylated Asp-tRNA(Asn) or Glu-tRNA(Gln) in organisms which lack either or both of asparaginyl-tRNA or glutaminyl-tRNA synthetases. The reaction takes place in the presence of glutamine and ATP through an activated phospho-Asp-tRNA(Asn) or phospho-Glu-tRNA(Gln).</text>
</comment>
<dbReference type="NCBIfam" id="TIGR00135">
    <property type="entry name" value="gatC"/>
    <property type="match status" value="1"/>
</dbReference>
<dbReference type="PANTHER" id="PTHR15004">
    <property type="entry name" value="GLUTAMYL-TRNA(GLN) AMIDOTRANSFERASE SUBUNIT C, MITOCHONDRIAL"/>
    <property type="match status" value="1"/>
</dbReference>
<keyword evidence="1" id="KW-0648">Protein biosynthesis</keyword>
<dbReference type="EC" id="6.3.5.-" evidence="1"/>
<sequence>MKLSKEQVNHIAKLARLGLTDGENKKFQKELSAILDFIEKLDKAKTEKVEPIAQTTGLENIGRQDESRAKSKQETEKLLKLAPETKDGYVKVKTVL</sequence>
<dbReference type="Pfam" id="PF02686">
    <property type="entry name" value="GatC"/>
    <property type="match status" value="1"/>
</dbReference>
<dbReference type="Proteomes" id="UP000229894">
    <property type="component" value="Unassembled WGS sequence"/>
</dbReference>
<dbReference type="GO" id="GO:0006412">
    <property type="term" value="P:translation"/>
    <property type="evidence" value="ECO:0007669"/>
    <property type="project" value="UniProtKB-UniRule"/>
</dbReference>
<dbReference type="GO" id="GO:0050567">
    <property type="term" value="F:glutaminyl-tRNA synthase (glutamine-hydrolyzing) activity"/>
    <property type="evidence" value="ECO:0007669"/>
    <property type="project" value="UniProtKB-UniRule"/>
</dbReference>
<proteinExistence type="inferred from homology"/>
<dbReference type="EMBL" id="PEUX01000003">
    <property type="protein sequence ID" value="PIV10500.1"/>
    <property type="molecule type" value="Genomic_DNA"/>
</dbReference>
<evidence type="ECO:0000256" key="1">
    <source>
        <dbReference type="HAMAP-Rule" id="MF_00122"/>
    </source>
</evidence>
<comment type="catalytic activity">
    <reaction evidence="1">
        <text>L-aspartyl-tRNA(Asn) + L-glutamine + ATP + H2O = L-asparaginyl-tRNA(Asn) + L-glutamate + ADP + phosphate + 2 H(+)</text>
        <dbReference type="Rhea" id="RHEA:14513"/>
        <dbReference type="Rhea" id="RHEA-COMP:9674"/>
        <dbReference type="Rhea" id="RHEA-COMP:9677"/>
        <dbReference type="ChEBI" id="CHEBI:15377"/>
        <dbReference type="ChEBI" id="CHEBI:15378"/>
        <dbReference type="ChEBI" id="CHEBI:29985"/>
        <dbReference type="ChEBI" id="CHEBI:30616"/>
        <dbReference type="ChEBI" id="CHEBI:43474"/>
        <dbReference type="ChEBI" id="CHEBI:58359"/>
        <dbReference type="ChEBI" id="CHEBI:78515"/>
        <dbReference type="ChEBI" id="CHEBI:78516"/>
        <dbReference type="ChEBI" id="CHEBI:456216"/>
    </reaction>
</comment>